<proteinExistence type="predicted"/>
<dbReference type="OrthoDB" id="283518at2"/>
<accession>A0A518G6U8</accession>
<organism evidence="1 2">
    <name type="scientific">Aureliella helgolandensis</name>
    <dbReference type="NCBI Taxonomy" id="2527968"/>
    <lineage>
        <taxon>Bacteria</taxon>
        <taxon>Pseudomonadati</taxon>
        <taxon>Planctomycetota</taxon>
        <taxon>Planctomycetia</taxon>
        <taxon>Pirellulales</taxon>
        <taxon>Pirellulaceae</taxon>
        <taxon>Aureliella</taxon>
    </lineage>
</organism>
<evidence type="ECO:0000313" key="2">
    <source>
        <dbReference type="Proteomes" id="UP000318017"/>
    </source>
</evidence>
<dbReference type="AlphaFoldDB" id="A0A518G6U8"/>
<protein>
    <recommendedName>
        <fullName evidence="3">Carboxypeptidase regulatory-like domain-containing protein</fullName>
    </recommendedName>
</protein>
<gene>
    <name evidence="1" type="ORF">Q31a_26210</name>
</gene>
<name>A0A518G6U8_9BACT</name>
<sequence length="136" mass="14370">MMFTSMLFRSLLVVSLAGLVVPLAGCGGDALGRIPVEGTVSFNGQPLTIGNITFRPTDKSLQSEALDVREGKFVGTLIPGAKQVEIRGYEMVTPKLPANSPEAGSTFKKQVLPAKFNDKSVLTADVSAATPLTFDL</sequence>
<dbReference type="Proteomes" id="UP000318017">
    <property type="component" value="Chromosome"/>
</dbReference>
<dbReference type="EMBL" id="CP036298">
    <property type="protein sequence ID" value="QDV24305.1"/>
    <property type="molecule type" value="Genomic_DNA"/>
</dbReference>
<reference evidence="1 2" key="1">
    <citation type="submission" date="2019-02" db="EMBL/GenBank/DDBJ databases">
        <title>Deep-cultivation of Planctomycetes and their phenomic and genomic characterization uncovers novel biology.</title>
        <authorList>
            <person name="Wiegand S."/>
            <person name="Jogler M."/>
            <person name="Boedeker C."/>
            <person name="Pinto D."/>
            <person name="Vollmers J."/>
            <person name="Rivas-Marin E."/>
            <person name="Kohn T."/>
            <person name="Peeters S.H."/>
            <person name="Heuer A."/>
            <person name="Rast P."/>
            <person name="Oberbeckmann S."/>
            <person name="Bunk B."/>
            <person name="Jeske O."/>
            <person name="Meyerdierks A."/>
            <person name="Storesund J.E."/>
            <person name="Kallscheuer N."/>
            <person name="Luecker S."/>
            <person name="Lage O.M."/>
            <person name="Pohl T."/>
            <person name="Merkel B.J."/>
            <person name="Hornburger P."/>
            <person name="Mueller R.-W."/>
            <person name="Bruemmer F."/>
            <person name="Labrenz M."/>
            <person name="Spormann A.M."/>
            <person name="Op den Camp H."/>
            <person name="Overmann J."/>
            <person name="Amann R."/>
            <person name="Jetten M.S.M."/>
            <person name="Mascher T."/>
            <person name="Medema M.H."/>
            <person name="Devos D.P."/>
            <person name="Kaster A.-K."/>
            <person name="Ovreas L."/>
            <person name="Rohde M."/>
            <person name="Galperin M.Y."/>
            <person name="Jogler C."/>
        </authorList>
    </citation>
    <scope>NUCLEOTIDE SEQUENCE [LARGE SCALE GENOMIC DNA]</scope>
    <source>
        <strain evidence="1 2">Q31a</strain>
    </source>
</reference>
<dbReference type="RefSeq" id="WP_145077841.1">
    <property type="nucleotide sequence ID" value="NZ_CP036298.1"/>
</dbReference>
<keyword evidence="2" id="KW-1185">Reference proteome</keyword>
<evidence type="ECO:0000313" key="1">
    <source>
        <dbReference type="EMBL" id="QDV24305.1"/>
    </source>
</evidence>
<dbReference type="KEGG" id="ahel:Q31a_26210"/>
<evidence type="ECO:0008006" key="3">
    <source>
        <dbReference type="Google" id="ProtNLM"/>
    </source>
</evidence>